<proteinExistence type="predicted"/>
<comment type="caution">
    <text evidence="2">The sequence shown here is derived from an EMBL/GenBank/DDBJ whole genome shotgun (WGS) entry which is preliminary data.</text>
</comment>
<protein>
    <submittedName>
        <fullName evidence="2">Uncharacterized protein</fullName>
    </submittedName>
</protein>
<gene>
    <name evidence="2" type="ORF">DSL92_07790</name>
</gene>
<feature type="compositionally biased region" description="Polar residues" evidence="1">
    <location>
        <begin position="169"/>
        <end position="181"/>
    </location>
</feature>
<reference evidence="2" key="1">
    <citation type="submission" date="2018-12" db="EMBL/GenBank/DDBJ databases">
        <authorList>
            <person name="Jadhav K."/>
            <person name="Kushwaha B."/>
            <person name="Jadhav I."/>
        </authorList>
    </citation>
    <scope>NUCLEOTIDE SEQUENCE [LARGE SCALE GENOMIC DNA]</scope>
    <source>
        <strain evidence="2">SBS 10</strain>
    </source>
</reference>
<evidence type="ECO:0000313" key="2">
    <source>
        <dbReference type="EMBL" id="RUA22115.1"/>
    </source>
</evidence>
<dbReference type="EMBL" id="RXHI01000024">
    <property type="protein sequence ID" value="RUA22115.1"/>
    <property type="molecule type" value="Genomic_DNA"/>
</dbReference>
<organism evidence="2">
    <name type="scientific">Billgrantia gudaonensis</name>
    <dbReference type="NCBI Taxonomy" id="376427"/>
    <lineage>
        <taxon>Bacteria</taxon>
        <taxon>Pseudomonadati</taxon>
        <taxon>Pseudomonadota</taxon>
        <taxon>Gammaproteobacteria</taxon>
        <taxon>Oceanospirillales</taxon>
        <taxon>Halomonadaceae</taxon>
        <taxon>Billgrantia</taxon>
    </lineage>
</organism>
<sequence>MTTTYTLEAGSDRIHLETELENAGDESLDAICPAFTSCGRIPATCSAFPVSAMPRKPPPKTRSATSWWPTTATGIRPACPYFDRVNYEGQDMYREHDLALARYLRGLAAGGARRDLAPVVAAEAERRGEDTGRLSGSLSNDRGEAPPDGLVMIEKEGHPTPGRWLRKASSPSSCLRVNTTPMPRLWPRQ</sequence>
<name>A0A432JH34_9GAMM</name>
<feature type="region of interest" description="Disordered" evidence="1">
    <location>
        <begin position="122"/>
        <end position="189"/>
    </location>
</feature>
<dbReference type="AlphaFoldDB" id="A0A432JH34"/>
<accession>A0A432JH34</accession>
<evidence type="ECO:0000256" key="1">
    <source>
        <dbReference type="SAM" id="MobiDB-lite"/>
    </source>
</evidence>
<feature type="compositionally biased region" description="Basic and acidic residues" evidence="1">
    <location>
        <begin position="123"/>
        <end position="132"/>
    </location>
</feature>